<evidence type="ECO:0000313" key="3">
    <source>
        <dbReference type="EMBL" id="SDP70079.1"/>
    </source>
</evidence>
<evidence type="ECO:0000313" key="4">
    <source>
        <dbReference type="Proteomes" id="UP000199159"/>
    </source>
</evidence>
<dbReference type="Proteomes" id="UP000199159">
    <property type="component" value="Unassembled WGS sequence"/>
</dbReference>
<dbReference type="SMART" id="SM00014">
    <property type="entry name" value="acidPPc"/>
    <property type="match status" value="1"/>
</dbReference>
<dbReference type="InterPro" id="IPR000326">
    <property type="entry name" value="PAP2/HPO"/>
</dbReference>
<keyword evidence="1" id="KW-0812">Transmembrane</keyword>
<feature type="transmembrane region" description="Helical" evidence="1">
    <location>
        <begin position="59"/>
        <end position="87"/>
    </location>
</feature>
<dbReference type="EMBL" id="FNJU01000005">
    <property type="protein sequence ID" value="SDP70079.1"/>
    <property type="molecule type" value="Genomic_DNA"/>
</dbReference>
<dbReference type="RefSeq" id="WP_139163091.1">
    <property type="nucleotide sequence ID" value="NZ_FNJU01000005.1"/>
</dbReference>
<feature type="transmembrane region" description="Helical" evidence="1">
    <location>
        <begin position="194"/>
        <end position="212"/>
    </location>
</feature>
<gene>
    <name evidence="3" type="ORF">SAMN05216565_105193</name>
</gene>
<dbReference type="CDD" id="cd03392">
    <property type="entry name" value="PAP2_like_2"/>
    <property type="match status" value="1"/>
</dbReference>
<proteinExistence type="predicted"/>
<feature type="transmembrane region" description="Helical" evidence="1">
    <location>
        <begin position="167"/>
        <end position="188"/>
    </location>
</feature>
<feature type="domain" description="Phosphatidic acid phosphatase type 2/haloperoxidase" evidence="2">
    <location>
        <begin position="95"/>
        <end position="209"/>
    </location>
</feature>
<reference evidence="4" key="1">
    <citation type="submission" date="2016-10" db="EMBL/GenBank/DDBJ databases">
        <authorList>
            <person name="Varghese N."/>
            <person name="Submissions S."/>
        </authorList>
    </citation>
    <scope>NUCLEOTIDE SEQUENCE [LARGE SCALE GENOMIC DNA]</scope>
    <source>
        <strain evidence="4">IBRC-M10078</strain>
    </source>
</reference>
<dbReference type="SUPFAM" id="SSF48317">
    <property type="entry name" value="Acid phosphatase/Vanadium-dependent haloperoxidase"/>
    <property type="match status" value="1"/>
</dbReference>
<evidence type="ECO:0000259" key="2">
    <source>
        <dbReference type="SMART" id="SM00014"/>
    </source>
</evidence>
<dbReference type="OrthoDB" id="9789113at2"/>
<dbReference type="Gene3D" id="1.20.144.10">
    <property type="entry name" value="Phosphatidic acid phosphatase type 2/haloperoxidase"/>
    <property type="match status" value="2"/>
</dbReference>
<evidence type="ECO:0000256" key="1">
    <source>
        <dbReference type="SAM" id="Phobius"/>
    </source>
</evidence>
<dbReference type="PANTHER" id="PTHR14969">
    <property type="entry name" value="SPHINGOSINE-1-PHOSPHATE PHOSPHOHYDROLASE"/>
    <property type="match status" value="1"/>
</dbReference>
<keyword evidence="1" id="KW-1133">Transmembrane helix</keyword>
<feature type="transmembrane region" description="Helical" evidence="1">
    <location>
        <begin position="12"/>
        <end position="33"/>
    </location>
</feature>
<keyword evidence="1" id="KW-0472">Membrane</keyword>
<accession>A0A1H0UUY3</accession>
<name>A0A1H0UUY3_9BACI</name>
<dbReference type="PANTHER" id="PTHR14969:SF13">
    <property type="entry name" value="AT30094P"/>
    <property type="match status" value="1"/>
</dbReference>
<dbReference type="InterPro" id="IPR036938">
    <property type="entry name" value="PAP2/HPO_sf"/>
</dbReference>
<protein>
    <submittedName>
        <fullName evidence="3">Undecaprenyl-diphosphatase</fullName>
    </submittedName>
</protein>
<sequence>MEIKKTENTQGNRLFLFLIPLTVFVVIYTWLFINELKSGEVISVDKVIGELISSISTEFVVTFFSIFTNIGSKWGIITVLILAVLYIWWKYRDYLGMSILIIVAAGGDQLNKYLKGSIGRERPLIDPSIYAEGYSFPSGHAMVGIMFFGFIAYYLIARMKDQKIKRVVGWSMGTIIFLIGISRIVLNAHYPTDVFGGFAIGLIMLIISILVYEEVGKLINKKK</sequence>
<keyword evidence="4" id="KW-1185">Reference proteome</keyword>
<feature type="transmembrane region" description="Helical" evidence="1">
    <location>
        <begin position="134"/>
        <end position="155"/>
    </location>
</feature>
<organism evidence="3 4">
    <name type="scientific">Litchfieldia salsa</name>
    <dbReference type="NCBI Taxonomy" id="930152"/>
    <lineage>
        <taxon>Bacteria</taxon>
        <taxon>Bacillati</taxon>
        <taxon>Bacillota</taxon>
        <taxon>Bacilli</taxon>
        <taxon>Bacillales</taxon>
        <taxon>Bacillaceae</taxon>
        <taxon>Litchfieldia</taxon>
    </lineage>
</organism>
<dbReference type="STRING" id="930152.SAMN05216565_105193"/>
<dbReference type="AlphaFoldDB" id="A0A1H0UUY3"/>
<dbReference type="Pfam" id="PF01569">
    <property type="entry name" value="PAP2"/>
    <property type="match status" value="1"/>
</dbReference>